<dbReference type="GO" id="GO:0009306">
    <property type="term" value="P:protein secretion"/>
    <property type="evidence" value="ECO:0007669"/>
    <property type="project" value="UniProtKB-UniRule"/>
</dbReference>
<dbReference type="OrthoDB" id="9810735at2"/>
<organism evidence="10 11">
    <name type="scientific">Pseudoprevotella muciniphila</name>
    <dbReference type="NCBI Taxonomy" id="2133944"/>
    <lineage>
        <taxon>Bacteria</taxon>
        <taxon>Pseudomonadati</taxon>
        <taxon>Bacteroidota</taxon>
        <taxon>Bacteroidia</taxon>
        <taxon>Bacteroidales</taxon>
        <taxon>Prevotellaceae</taxon>
        <taxon>Pseudoprevotella</taxon>
    </lineage>
</organism>
<evidence type="ECO:0000256" key="8">
    <source>
        <dbReference type="ARBA" id="ARBA00023136"/>
    </source>
</evidence>
<dbReference type="HAMAP" id="MF_00422">
    <property type="entry name" value="SecE"/>
    <property type="match status" value="1"/>
</dbReference>
<dbReference type="GO" id="GO:0005886">
    <property type="term" value="C:plasma membrane"/>
    <property type="evidence" value="ECO:0007669"/>
    <property type="project" value="UniProtKB-SubCell"/>
</dbReference>
<evidence type="ECO:0000256" key="9">
    <source>
        <dbReference type="HAMAP-Rule" id="MF_00422"/>
    </source>
</evidence>
<keyword evidence="3 9" id="KW-1003">Cell membrane</keyword>
<dbReference type="Proteomes" id="UP000249375">
    <property type="component" value="Chromosome"/>
</dbReference>
<dbReference type="KEGG" id="alq:C7Y71_009420"/>
<dbReference type="PANTHER" id="PTHR33910:SF1">
    <property type="entry name" value="PROTEIN TRANSLOCASE SUBUNIT SECE"/>
    <property type="match status" value="1"/>
</dbReference>
<gene>
    <name evidence="9 10" type="primary">secE</name>
    <name evidence="10" type="ORF">C7Y71_009420</name>
</gene>
<dbReference type="NCBIfam" id="TIGR00964">
    <property type="entry name" value="secE_bact"/>
    <property type="match status" value="1"/>
</dbReference>
<protein>
    <recommendedName>
        <fullName evidence="9">Protein translocase subunit SecE</fullName>
    </recommendedName>
</protein>
<dbReference type="GO" id="GO:0065002">
    <property type="term" value="P:intracellular protein transmembrane transport"/>
    <property type="evidence" value="ECO:0007669"/>
    <property type="project" value="UniProtKB-UniRule"/>
</dbReference>
<proteinExistence type="inferred from homology"/>
<evidence type="ECO:0000256" key="5">
    <source>
        <dbReference type="ARBA" id="ARBA00022927"/>
    </source>
</evidence>
<dbReference type="AlphaFoldDB" id="A0A5P8E8K3"/>
<dbReference type="PANTHER" id="PTHR33910">
    <property type="entry name" value="PROTEIN TRANSLOCASE SUBUNIT SECE"/>
    <property type="match status" value="1"/>
</dbReference>
<dbReference type="Pfam" id="PF00584">
    <property type="entry name" value="SecE"/>
    <property type="match status" value="1"/>
</dbReference>
<sequence>MFKSIATYCKGCYEELALRTTWPTRKELTHTAIVVLTASIVIALVVFALDFVFEHLMQLIYH</sequence>
<evidence type="ECO:0000313" key="11">
    <source>
        <dbReference type="Proteomes" id="UP000249375"/>
    </source>
</evidence>
<dbReference type="GO" id="GO:0006605">
    <property type="term" value="P:protein targeting"/>
    <property type="evidence" value="ECO:0007669"/>
    <property type="project" value="UniProtKB-UniRule"/>
</dbReference>
<name>A0A5P8E8K3_9BACT</name>
<keyword evidence="2 9" id="KW-0813">Transport</keyword>
<evidence type="ECO:0000256" key="3">
    <source>
        <dbReference type="ARBA" id="ARBA00022475"/>
    </source>
</evidence>
<dbReference type="EMBL" id="CP033459">
    <property type="protein sequence ID" value="QFQ13207.1"/>
    <property type="molecule type" value="Genomic_DNA"/>
</dbReference>
<evidence type="ECO:0000256" key="4">
    <source>
        <dbReference type="ARBA" id="ARBA00022692"/>
    </source>
</evidence>
<keyword evidence="8 9" id="KW-0472">Membrane</keyword>
<reference evidence="10 11" key="1">
    <citation type="submission" date="2018-11" db="EMBL/GenBank/DDBJ databases">
        <authorList>
            <person name="Na S.W."/>
            <person name="Baik M."/>
        </authorList>
    </citation>
    <scope>NUCLEOTIDE SEQUENCE [LARGE SCALE GENOMIC DNA]</scope>
    <source>
        <strain evidence="10 11">E39</strain>
    </source>
</reference>
<keyword evidence="6 9" id="KW-1133">Transmembrane helix</keyword>
<comment type="function">
    <text evidence="9">Essential subunit of the Sec protein translocation channel SecYEG. Clamps together the 2 halves of SecY. May contact the channel plug during translocation.</text>
</comment>
<keyword evidence="11" id="KW-1185">Reference proteome</keyword>
<evidence type="ECO:0000256" key="7">
    <source>
        <dbReference type="ARBA" id="ARBA00023010"/>
    </source>
</evidence>
<keyword evidence="5 9" id="KW-0653">Protein transport</keyword>
<dbReference type="RefSeq" id="WP_111898105.1">
    <property type="nucleotide sequence ID" value="NZ_CP033459.1"/>
</dbReference>
<dbReference type="GO" id="GO:0008320">
    <property type="term" value="F:protein transmembrane transporter activity"/>
    <property type="evidence" value="ECO:0007669"/>
    <property type="project" value="UniProtKB-UniRule"/>
</dbReference>
<evidence type="ECO:0000256" key="1">
    <source>
        <dbReference type="ARBA" id="ARBA00004370"/>
    </source>
</evidence>
<dbReference type="InterPro" id="IPR001901">
    <property type="entry name" value="Translocase_SecE/Sec61-g"/>
</dbReference>
<evidence type="ECO:0000313" key="10">
    <source>
        <dbReference type="EMBL" id="QFQ13207.1"/>
    </source>
</evidence>
<accession>A0A5P8E8K3</accession>
<comment type="subunit">
    <text evidence="9">Component of the Sec protein translocase complex. Heterotrimer consisting of SecY, SecE and SecG subunits. The heterotrimers can form oligomers, although 1 heterotrimer is thought to be able to translocate proteins. Interacts with the ribosome. Interacts with SecDF, and other proteins may be involved. Interacts with SecA.</text>
</comment>
<evidence type="ECO:0000256" key="2">
    <source>
        <dbReference type="ARBA" id="ARBA00022448"/>
    </source>
</evidence>
<dbReference type="InterPro" id="IPR038379">
    <property type="entry name" value="SecE_sf"/>
</dbReference>
<dbReference type="Gene3D" id="1.20.5.1030">
    <property type="entry name" value="Preprotein translocase secy subunit"/>
    <property type="match status" value="1"/>
</dbReference>
<evidence type="ECO:0000256" key="6">
    <source>
        <dbReference type="ARBA" id="ARBA00022989"/>
    </source>
</evidence>
<keyword evidence="7 9" id="KW-0811">Translocation</keyword>
<dbReference type="InterPro" id="IPR005807">
    <property type="entry name" value="SecE_bac"/>
</dbReference>
<feature type="transmembrane region" description="Helical" evidence="9">
    <location>
        <begin position="32"/>
        <end position="53"/>
    </location>
</feature>
<dbReference type="GO" id="GO:0043952">
    <property type="term" value="P:protein transport by the Sec complex"/>
    <property type="evidence" value="ECO:0007669"/>
    <property type="project" value="UniProtKB-UniRule"/>
</dbReference>
<keyword evidence="4 9" id="KW-0812">Transmembrane</keyword>
<comment type="similarity">
    <text evidence="9">Belongs to the SecE/SEC61-gamma family.</text>
</comment>
<comment type="subcellular location">
    <subcellularLocation>
        <location evidence="9">Cell membrane</location>
        <topology evidence="9">Single-pass membrane protein</topology>
    </subcellularLocation>
    <subcellularLocation>
        <location evidence="1">Membrane</location>
    </subcellularLocation>
</comment>